<evidence type="ECO:0000256" key="2">
    <source>
        <dbReference type="ARBA" id="ARBA00022630"/>
    </source>
</evidence>
<dbReference type="Pfam" id="PF08031">
    <property type="entry name" value="BBE"/>
    <property type="match status" value="1"/>
</dbReference>
<dbReference type="InterPro" id="IPR012951">
    <property type="entry name" value="BBE"/>
</dbReference>
<evidence type="ECO:0000256" key="3">
    <source>
        <dbReference type="ARBA" id="ARBA00022827"/>
    </source>
</evidence>
<organism evidence="6 7">
    <name type="scientific">Streptomyces viridosporus (strain ATCC 14672 / DSM 40746 / JCM 4963 / KCTC 9882 / NRRL B-12104 / FH 1290)</name>
    <name type="common">Streptomyces ghanaensis</name>
    <dbReference type="NCBI Taxonomy" id="566461"/>
    <lineage>
        <taxon>Bacteria</taxon>
        <taxon>Bacillati</taxon>
        <taxon>Actinomycetota</taxon>
        <taxon>Actinomycetes</taxon>
        <taxon>Kitasatosporales</taxon>
        <taxon>Streptomycetaceae</taxon>
        <taxon>Streptomyces</taxon>
    </lineage>
</organism>
<dbReference type="Proteomes" id="UP000003824">
    <property type="component" value="Unassembled WGS sequence"/>
</dbReference>
<dbReference type="InterPro" id="IPR006094">
    <property type="entry name" value="Oxid_FAD_bind_N"/>
</dbReference>
<dbReference type="eggNOG" id="COG0277">
    <property type="taxonomic scope" value="Bacteria"/>
</dbReference>
<dbReference type="PANTHER" id="PTHR42973:SF13">
    <property type="entry name" value="FAD-BINDING PCMH-TYPE DOMAIN-CONTAINING PROTEIN"/>
    <property type="match status" value="1"/>
</dbReference>
<evidence type="ECO:0000259" key="5">
    <source>
        <dbReference type="PROSITE" id="PS51387"/>
    </source>
</evidence>
<reference evidence="7" key="1">
    <citation type="submission" date="2008-12" db="EMBL/GenBank/DDBJ databases">
        <title>Annotation of Streptomyces ghanaensis ATCC 14672.</title>
        <authorList>
            <consortium name="The Broad Institute Genome Sequencing Platform"/>
            <consortium name="Broad Institute Microbial Sequencing Center"/>
            <person name="Fischbach M."/>
            <person name="Ward D."/>
            <person name="Young S."/>
            <person name="Kodira C.D."/>
            <person name="Zeng Q."/>
            <person name="Koehrsen M."/>
            <person name="Godfrey P."/>
            <person name="Alvarado L."/>
            <person name="Berlin A.M."/>
            <person name="Borenstein D."/>
            <person name="Chen Z."/>
            <person name="Engels R."/>
            <person name="Freedman E."/>
            <person name="Gellesch M."/>
            <person name="Goldberg J."/>
            <person name="Griggs A."/>
            <person name="Gujja S."/>
            <person name="Heiman D.I."/>
            <person name="Hepburn T.A."/>
            <person name="Howarth C."/>
            <person name="Jen D."/>
            <person name="Larson L."/>
            <person name="Lewis B."/>
            <person name="Mehta T."/>
            <person name="Park D."/>
            <person name="Pearson M."/>
            <person name="Roberts A."/>
            <person name="Saif S."/>
            <person name="Shea T.D."/>
            <person name="Shenoy N."/>
            <person name="Sisk P."/>
            <person name="Stolte C."/>
            <person name="Sykes S.N."/>
            <person name="Walk T."/>
            <person name="White J."/>
            <person name="Yandava C."/>
            <person name="Straight P."/>
            <person name="Clardy J."/>
            <person name="Hung D."/>
            <person name="Kolter R."/>
            <person name="Mekalanos J."/>
            <person name="Walker S."/>
            <person name="Walsh C.T."/>
            <person name="Wieland B.L.C."/>
            <person name="Ilzarbe M."/>
            <person name="Galagan J."/>
            <person name="Nusbaum C."/>
            <person name="Birren B."/>
        </authorList>
    </citation>
    <scope>NUCLEOTIDE SEQUENCE [LARGE SCALE GENOMIC DNA]</scope>
    <source>
        <strain evidence="7">ATCC 14672 / DSM 40746 / JCM 4963 / KCTC 9882 / NRRL B-12104 / FH 1290</strain>
    </source>
</reference>
<dbReference type="InterPro" id="IPR050416">
    <property type="entry name" value="FAD-linked_Oxidoreductase"/>
</dbReference>
<comment type="similarity">
    <text evidence="1">Belongs to the oxygen-dependent FAD-linked oxidoreductase family.</text>
</comment>
<keyword evidence="2" id="KW-0285">Flavoprotein</keyword>
<evidence type="ECO:0000313" key="7">
    <source>
        <dbReference type="Proteomes" id="UP000003824"/>
    </source>
</evidence>
<evidence type="ECO:0000256" key="1">
    <source>
        <dbReference type="ARBA" id="ARBA00005466"/>
    </source>
</evidence>
<evidence type="ECO:0000256" key="4">
    <source>
        <dbReference type="ARBA" id="ARBA00023002"/>
    </source>
</evidence>
<dbReference type="Pfam" id="PF01565">
    <property type="entry name" value="FAD_binding_4"/>
    <property type="match status" value="1"/>
</dbReference>
<gene>
    <name evidence="6" type="ORF">SSFG_00796</name>
</gene>
<name>D6A1I0_STRV1</name>
<keyword evidence="3" id="KW-0274">FAD</keyword>
<feature type="domain" description="FAD-binding PCMH-type" evidence="5">
    <location>
        <begin position="15"/>
        <end position="222"/>
    </location>
</feature>
<dbReference type="InterPro" id="IPR016169">
    <property type="entry name" value="FAD-bd_PCMH_sub2"/>
</dbReference>
<keyword evidence="4" id="KW-0560">Oxidoreductase</keyword>
<protein>
    <submittedName>
        <fullName evidence="6">MmcM</fullName>
    </submittedName>
</protein>
<dbReference type="PANTHER" id="PTHR42973">
    <property type="entry name" value="BINDING OXIDOREDUCTASE, PUTATIVE (AFU_ORTHOLOGUE AFUA_1G17690)-RELATED"/>
    <property type="match status" value="1"/>
</dbReference>
<accession>D6A1I0</accession>
<sequence length="259" mass="27760">MSAAVRFRPHDGAHQRNRTERLVEHTDIQTLASRVEGPVLLPGDEGYDEERTGANLAVRRELELIVGAARGGVLVTASRMTGVEVDPDRRTVRVGAGARFEQVIPATVPHGLAPLNGSAPHVGVVSYVLGGGVGLLVRTYGYASDRVRGLELVTADGELRRVTVDSEPDLHRAVVGGGGRPRRLRLYEKLFEALAPVSSGARLTFLGFGANAGENRVRAAYAPADLERLTRLKTVHDPQNLFHLTYNIPPAATDAASAN</sequence>
<dbReference type="SUPFAM" id="SSF56176">
    <property type="entry name" value="FAD-binding/transporter-associated domain-like"/>
    <property type="match status" value="1"/>
</dbReference>
<dbReference type="PROSITE" id="PS51387">
    <property type="entry name" value="FAD_PCMH"/>
    <property type="match status" value="1"/>
</dbReference>
<dbReference type="GO" id="GO:0016491">
    <property type="term" value="F:oxidoreductase activity"/>
    <property type="evidence" value="ECO:0007669"/>
    <property type="project" value="UniProtKB-KW"/>
</dbReference>
<evidence type="ECO:0000313" key="6">
    <source>
        <dbReference type="EMBL" id="EFE65542.2"/>
    </source>
</evidence>
<dbReference type="EMBL" id="DS999641">
    <property type="protein sequence ID" value="EFE65542.2"/>
    <property type="molecule type" value="Genomic_DNA"/>
</dbReference>
<dbReference type="InterPro" id="IPR016166">
    <property type="entry name" value="FAD-bd_PCMH"/>
</dbReference>
<dbReference type="AlphaFoldDB" id="D6A1I0"/>
<dbReference type="InterPro" id="IPR036318">
    <property type="entry name" value="FAD-bd_PCMH-like_sf"/>
</dbReference>
<dbReference type="GO" id="GO:0071949">
    <property type="term" value="F:FAD binding"/>
    <property type="evidence" value="ECO:0007669"/>
    <property type="project" value="InterPro"/>
</dbReference>
<proteinExistence type="inferred from homology"/>
<dbReference type="Gene3D" id="3.30.465.10">
    <property type="match status" value="1"/>
</dbReference>